<keyword evidence="13" id="KW-1185">Reference proteome</keyword>
<reference evidence="13" key="1">
    <citation type="journal article" date="2019" name="Int. J. Syst. Evol. Microbiol.">
        <title>The Global Catalogue of Microorganisms (GCM) 10K type strain sequencing project: providing services to taxonomists for standard genome sequencing and annotation.</title>
        <authorList>
            <consortium name="The Broad Institute Genomics Platform"/>
            <consortium name="The Broad Institute Genome Sequencing Center for Infectious Disease"/>
            <person name="Wu L."/>
            <person name="Ma J."/>
        </authorList>
    </citation>
    <scope>NUCLEOTIDE SEQUENCE [LARGE SCALE GENOMIC DNA]</scope>
    <source>
        <strain evidence="13">CGMCC 1.10363</strain>
    </source>
</reference>
<evidence type="ECO:0000313" key="13">
    <source>
        <dbReference type="Proteomes" id="UP001595900"/>
    </source>
</evidence>
<evidence type="ECO:0000256" key="2">
    <source>
        <dbReference type="ARBA" id="ARBA00009441"/>
    </source>
</evidence>
<dbReference type="CDD" id="cd03241">
    <property type="entry name" value="ABC_RecN"/>
    <property type="match status" value="1"/>
</dbReference>
<dbReference type="PANTHER" id="PTHR11059">
    <property type="entry name" value="DNA REPAIR PROTEIN RECN"/>
    <property type="match status" value="1"/>
</dbReference>
<evidence type="ECO:0000256" key="4">
    <source>
        <dbReference type="ARBA" id="ARBA00022741"/>
    </source>
</evidence>
<proteinExistence type="inferred from homology"/>
<keyword evidence="4" id="KW-0547">Nucleotide-binding</keyword>
<dbReference type="InterPro" id="IPR003593">
    <property type="entry name" value="AAA+_ATPase"/>
</dbReference>
<dbReference type="PIRSF" id="PIRSF003128">
    <property type="entry name" value="RecN"/>
    <property type="match status" value="1"/>
</dbReference>
<evidence type="ECO:0000256" key="3">
    <source>
        <dbReference type="ARBA" id="ARBA00021315"/>
    </source>
</evidence>
<comment type="function">
    <text evidence="1 9">May be involved in recombinational repair of damaged DNA.</text>
</comment>
<evidence type="ECO:0000256" key="9">
    <source>
        <dbReference type="PIRNR" id="PIRNR003128"/>
    </source>
</evidence>
<dbReference type="SMART" id="SM00382">
    <property type="entry name" value="AAA"/>
    <property type="match status" value="1"/>
</dbReference>
<evidence type="ECO:0000256" key="10">
    <source>
        <dbReference type="SAM" id="Coils"/>
    </source>
</evidence>
<dbReference type="SUPFAM" id="SSF52540">
    <property type="entry name" value="P-loop containing nucleoside triphosphate hydrolases"/>
    <property type="match status" value="1"/>
</dbReference>
<evidence type="ECO:0000256" key="6">
    <source>
        <dbReference type="ARBA" id="ARBA00022840"/>
    </source>
</evidence>
<dbReference type="EMBL" id="JBHSCN010000018">
    <property type="protein sequence ID" value="MFC4245024.1"/>
    <property type="molecule type" value="Genomic_DNA"/>
</dbReference>
<organism evidence="12 13">
    <name type="scientific">Gryllotalpicola reticulitermitis</name>
    <dbReference type="NCBI Taxonomy" id="1184153"/>
    <lineage>
        <taxon>Bacteria</taxon>
        <taxon>Bacillati</taxon>
        <taxon>Actinomycetota</taxon>
        <taxon>Actinomycetes</taxon>
        <taxon>Micrococcales</taxon>
        <taxon>Microbacteriaceae</taxon>
        <taxon>Gryllotalpicola</taxon>
    </lineage>
</organism>
<comment type="similarity">
    <text evidence="2 9">Belongs to the RecN family.</text>
</comment>
<dbReference type="RefSeq" id="WP_390231629.1">
    <property type="nucleotide sequence ID" value="NZ_JBHSCN010000018.1"/>
</dbReference>
<evidence type="ECO:0000259" key="11">
    <source>
        <dbReference type="SMART" id="SM00382"/>
    </source>
</evidence>
<gene>
    <name evidence="12" type="primary">recN</name>
    <name evidence="12" type="ORF">ACFOYW_16775</name>
</gene>
<comment type="caution">
    <text evidence="12">The sequence shown here is derived from an EMBL/GenBank/DDBJ whole genome shotgun (WGS) entry which is preliminary data.</text>
</comment>
<feature type="domain" description="AAA+ ATPase" evidence="11">
    <location>
        <begin position="21"/>
        <end position="351"/>
    </location>
</feature>
<evidence type="ECO:0000313" key="12">
    <source>
        <dbReference type="EMBL" id="MFC4245024.1"/>
    </source>
</evidence>
<feature type="coiled-coil region" evidence="10">
    <location>
        <begin position="182"/>
        <end position="249"/>
    </location>
</feature>
<name>A0ABV8QCG0_9MICO</name>
<dbReference type="PANTHER" id="PTHR11059:SF0">
    <property type="entry name" value="DNA REPAIR PROTEIN RECN"/>
    <property type="match status" value="1"/>
</dbReference>
<dbReference type="NCBIfam" id="TIGR00634">
    <property type="entry name" value="recN"/>
    <property type="match status" value="1"/>
</dbReference>
<dbReference type="InterPro" id="IPR027417">
    <property type="entry name" value="P-loop_NTPase"/>
</dbReference>
<evidence type="ECO:0000256" key="1">
    <source>
        <dbReference type="ARBA" id="ARBA00003618"/>
    </source>
</evidence>
<keyword evidence="6" id="KW-0067">ATP-binding</keyword>
<keyword evidence="5 9" id="KW-0227">DNA damage</keyword>
<protein>
    <recommendedName>
        <fullName evidence="3 9">DNA repair protein RecN</fullName>
    </recommendedName>
    <alternativeName>
        <fullName evidence="8 9">Recombination protein N</fullName>
    </alternativeName>
</protein>
<dbReference type="InterPro" id="IPR003395">
    <property type="entry name" value="RecF/RecN/SMC_N"/>
</dbReference>
<evidence type="ECO:0000256" key="5">
    <source>
        <dbReference type="ARBA" id="ARBA00022763"/>
    </source>
</evidence>
<keyword evidence="10" id="KW-0175">Coiled coil</keyword>
<evidence type="ECO:0000256" key="8">
    <source>
        <dbReference type="ARBA" id="ARBA00033408"/>
    </source>
</evidence>
<evidence type="ECO:0000256" key="7">
    <source>
        <dbReference type="ARBA" id="ARBA00023204"/>
    </source>
</evidence>
<dbReference type="Gene3D" id="3.40.50.300">
    <property type="entry name" value="P-loop containing nucleotide triphosphate hydrolases"/>
    <property type="match status" value="2"/>
</dbReference>
<dbReference type="Pfam" id="PF02463">
    <property type="entry name" value="SMC_N"/>
    <property type="match status" value="1"/>
</dbReference>
<dbReference type="InterPro" id="IPR004604">
    <property type="entry name" value="DNA_recomb/repair_RecN"/>
</dbReference>
<keyword evidence="7 9" id="KW-0234">DNA repair</keyword>
<accession>A0ABV8QCG0</accession>
<sequence length="566" mass="59686">MIEEISIRDLGVIAESTLPLGPGFTAITGETGAGKTMVVTALGLLLGARADSGSVRVGAQQSWVEGRWRVPAVGDIAERVTEAGGDVDRIGSSGDAELVVSRSVSPEGRSRAYAGGRSAPIAVLTELGERLVVVHGQSEQLRLKSATAQREALDRFAGESVHAPLARYRDAWSRWRDGARELDELTTDRDRRAREAEELRAALDEIEQAAPQPGEDDELDERVERLENVETLRVAAAAAREQLSAEESDGPDALALIDSARRALEGAARHDGALGELVDALQAAQYQVADAAAQLSSYLAGLDADGARDLELLQERKALLANLTRKYGPSLDDVIARLETGSARLFELDGDAERIDVLRARVDDDAREVESLAAELTAERVAAGGALEASVTAELAALAMPDARIVVEVTDRGELGSSGRDAVAILLQPHPGSEPRPLGRGASGGELSRVMLAIEVVLAGTQPVPTFVFDEVDAGVGGAAAIEIGRRLAKLAESSQVLVVTHLAQVAAFATNHLTVVKDTGGAVTESSVRKLEGAEREAEMARLLSGLSDSESAVAHARELLELAH</sequence>
<dbReference type="Proteomes" id="UP001595900">
    <property type="component" value="Unassembled WGS sequence"/>
</dbReference>